<keyword evidence="24" id="KW-1185">Reference proteome</keyword>
<dbReference type="GO" id="GO:0016020">
    <property type="term" value="C:membrane"/>
    <property type="evidence" value="ECO:0007669"/>
    <property type="project" value="InterPro"/>
</dbReference>
<evidence type="ECO:0000256" key="14">
    <source>
        <dbReference type="ARBA" id="ARBA00031250"/>
    </source>
</evidence>
<protein>
    <recommendedName>
        <fullName evidence="3">Vacuolar protein sorting/targeting protein 10</fullName>
    </recommendedName>
    <alternativeName>
        <fullName evidence="15">Carboxypeptidase Y receptor</fullName>
    </alternativeName>
    <alternativeName>
        <fullName evidence="14 16">Sortilin VPS10</fullName>
    </alternativeName>
    <alternativeName>
        <fullName evidence="17 18">Vacuolar carboxypeptidase Sorting receptor VPS10</fullName>
    </alternativeName>
</protein>
<keyword evidence="9" id="KW-0333">Golgi apparatus</keyword>
<dbReference type="FunFam" id="3.30.60.270:FF:000005">
    <property type="entry name" value="Sortilin"/>
    <property type="match status" value="2"/>
</dbReference>
<keyword evidence="4" id="KW-0813">Transport</keyword>
<sequence length="1510" mass="168935">MRIWGRGAASWRTLLFVLSWTTTTLAKDDGPTIKASKFKHPPLNMNYFEDSDVVLFHDMSENNIYRSDDAGVSWGKVAGVPDGVAYTLAMHEFDNSRAFIITDRREHFKTTDRGKSWEKFDSAAQTSRYRDQILSFHAGDPDRVIFNGMDCAGIFCNEVATYTTNNFKEAKTLRGSTEGCWWAKSSELFTTGKDDLDRQRVLCIGADSISPFKEDQRLFISDNFFEKIDGKVQQFEPNLDTNHGIQGVVNLAVVKKYLLVATTSLNTDEMSLFVTDDTLKWHRAMFPAAHGHKVNQGAYTVLEGTNYSIQVDVMNTRPSNPMGVMFTSNSNGTYFVENLEHTNRNERGNVDFEKISGIQGIFLVNTVKNWEDVEKHGGSRKEVVTQITFDDGRTFHDIKAGDDRVHLHSVTHLDNVGRVFSSPAPGLVMGVGNTGGSLNDFEEGNLFVSDDAGASWKKALDGPHKYEFGDQGSLLVAVKDSKKDDVGEVSYSLDHGLNWKTAALPDGLKLKPEIITTTQDSTSLKFILVGSSGGDNYHVVALDFGGLQEKTCEDNDMEDWPARVDKDGKAICVMGHKQTYRRRKKDADCFLKKEFKDPIPKTEDCECSDADFECDYNFIRKDGECEKAGPIVAPDEACKNAGPDTSFKGSSGWRLIPGNTCKRKDGSQKDDPVDRKCSDVVNSPAPPASGDITATQHIFKDTKLNDFEKIYLERGDSSSDSDETVIARAVEYENDGSMRVEQRVYRTRDHGKKWDEILEKEEIRGIYPHQYFKDAVFFTTKSRKVWYTIDRAEHFHEFEAPSDPGSGNPLSFHPDKKDWLIWVGQKCEKVDGKEQCFKEASISRDRGDNWRTALRYVQKCEFTGRSTYKFRDMRQIVCLTHKREDNESDNPKVIVSSNDFFEEDKQVRESNVKDFATMAEFIVVAAEDKEQKGLRALASLDGETYAAAHFPYNFEVSHQNAYTVLDSSTHAVNLFVATQLEKNQRQGSILKSNSNGTSYVMSAPKVNCDNNYFVDFEKIIGLEGVVLINSVTGKDKKGNKILRTEISHNDGSQWAYLPPPKADVNGKAYGCSSTYGDEKCALHLHHYTERLDKKKTFSAASVAGLMFGYGNIGSSLGPIEEADTFMTTDAGITWKSVKKGAWTWQYGDQGSIVVLVPRSTEDKKAKTKSISYTTNEGKDWKDFEFSQEEVTILDITSIRTGSSRNFLLWCRSSDGKTFSVNLDFTGLTDRPCVNPESGDSDYYLWSPTHPLQDNECLFGHVSKYLRKKTDRNCYNDHRIEHLYAISNCTCTRADYECDYNFELDPHKQCSLVPGKKPLSAEQYCKENPDAVSYYEPTGYRRIPLTTCVGGTELDKISEAHPCKGKEEEFEKLRGTSGVAIFFAIVIPIGIAAAVGWWVWRNYGSQFGQIRLGESSGFDNDAPWVKYPVIAVSAAVAVVAALPLLGSALWRTASSAYERVSGGGSGGGSWLNGGGQRRFTTRDSFARGRGDYASVDDDEGELLGDDSDEEV</sequence>
<dbReference type="GO" id="GO:0006895">
    <property type="term" value="P:Golgi to endosome transport"/>
    <property type="evidence" value="ECO:0007669"/>
    <property type="project" value="TreeGrafter"/>
</dbReference>
<comment type="caution">
    <text evidence="23">The sequence shown here is derived from an EMBL/GenBank/DDBJ whole genome shotgun (WGS) entry which is preliminary data.</text>
</comment>
<evidence type="ECO:0000313" key="23">
    <source>
        <dbReference type="EMBL" id="RNJ61307.1"/>
    </source>
</evidence>
<dbReference type="PANTHER" id="PTHR12106">
    <property type="entry name" value="SORTILIN RELATED"/>
    <property type="match status" value="1"/>
</dbReference>
<feature type="domain" description="VPS10" evidence="22">
    <location>
        <begin position="733"/>
        <end position="1367"/>
    </location>
</feature>
<dbReference type="RefSeq" id="XP_028499465.1">
    <property type="nucleotide sequence ID" value="XM_028634425.1"/>
</dbReference>
<dbReference type="InterPro" id="IPR015943">
    <property type="entry name" value="WD40/YVTN_repeat-like_dom_sf"/>
</dbReference>
<dbReference type="InterPro" id="IPR006581">
    <property type="entry name" value="VPS10"/>
</dbReference>
<feature type="transmembrane region" description="Helical" evidence="20">
    <location>
        <begin position="1428"/>
        <end position="1449"/>
    </location>
</feature>
<evidence type="ECO:0000256" key="16">
    <source>
        <dbReference type="ARBA" id="ARBA00031902"/>
    </source>
</evidence>
<evidence type="ECO:0000256" key="7">
    <source>
        <dbReference type="ARBA" id="ARBA00022927"/>
    </source>
</evidence>
<proteinExistence type="predicted"/>
<feature type="signal peptide" evidence="21">
    <location>
        <begin position="1"/>
        <end position="26"/>
    </location>
</feature>
<evidence type="ECO:0000256" key="2">
    <source>
        <dbReference type="ARBA" id="ARBA00004488"/>
    </source>
</evidence>
<evidence type="ECO:0000256" key="10">
    <source>
        <dbReference type="ARBA" id="ARBA00023136"/>
    </source>
</evidence>
<feature type="chain" id="PRO_5018157706" description="Vacuolar protein sorting/targeting protein 10" evidence="21">
    <location>
        <begin position="27"/>
        <end position="1510"/>
    </location>
</feature>
<keyword evidence="21" id="KW-0732">Signal</keyword>
<evidence type="ECO:0000256" key="21">
    <source>
        <dbReference type="SAM" id="SignalP"/>
    </source>
</evidence>
<dbReference type="PANTHER" id="PTHR12106:SF27">
    <property type="entry name" value="SORTILIN-RELATED RECEPTOR"/>
    <property type="match status" value="1"/>
</dbReference>
<dbReference type="STRING" id="1051616.A0A3M9YL33"/>
<evidence type="ECO:0000256" key="17">
    <source>
        <dbReference type="ARBA" id="ARBA00032705"/>
    </source>
</evidence>
<dbReference type="Gene3D" id="2.10.70.80">
    <property type="match status" value="2"/>
</dbReference>
<evidence type="ECO:0000256" key="15">
    <source>
        <dbReference type="ARBA" id="ARBA00031354"/>
    </source>
</evidence>
<keyword evidence="7" id="KW-0653">Protein transport</keyword>
<evidence type="ECO:0000256" key="5">
    <source>
        <dbReference type="ARBA" id="ARBA00022692"/>
    </source>
</evidence>
<evidence type="ECO:0000256" key="12">
    <source>
        <dbReference type="ARBA" id="ARBA00023180"/>
    </source>
</evidence>
<dbReference type="GO" id="GO:0005829">
    <property type="term" value="C:cytosol"/>
    <property type="evidence" value="ECO:0007669"/>
    <property type="project" value="GOC"/>
</dbReference>
<dbReference type="GO" id="GO:0006623">
    <property type="term" value="P:protein targeting to vacuole"/>
    <property type="evidence" value="ECO:0007669"/>
    <property type="project" value="TreeGrafter"/>
</dbReference>
<dbReference type="Pfam" id="PF15902">
    <property type="entry name" value="Sortilin-Vps10"/>
    <property type="match status" value="2"/>
</dbReference>
<keyword evidence="6" id="KW-0677">Repeat</keyword>
<keyword evidence="12" id="KW-0325">Glycoprotein</keyword>
<dbReference type="SMART" id="SM00602">
    <property type="entry name" value="VPS10"/>
    <property type="match status" value="2"/>
</dbReference>
<evidence type="ECO:0000256" key="8">
    <source>
        <dbReference type="ARBA" id="ARBA00022989"/>
    </source>
</evidence>
<keyword evidence="8 20" id="KW-1133">Transmembrane helix</keyword>
<dbReference type="InterPro" id="IPR031778">
    <property type="entry name" value="Sortilin_N"/>
</dbReference>
<dbReference type="GO" id="GO:0005794">
    <property type="term" value="C:Golgi apparatus"/>
    <property type="evidence" value="ECO:0007669"/>
    <property type="project" value="UniProtKB-SubCell"/>
</dbReference>
<comment type="function">
    <text evidence="13">Functions as a sorting receptor in the Golgi compartment required for the intracellular sorting and delivery of soluble vacuolar proteins, like carboxypeptidase Y (CPY) and proteinase A. Executes multiple rounds of sorting by cycling between the late Golgi and a prevacuolar endosome-like compartment.</text>
</comment>
<evidence type="ECO:0000259" key="22">
    <source>
        <dbReference type="SMART" id="SM00602"/>
    </source>
</evidence>
<name>A0A3M9YL33_9PEZI</name>
<gene>
    <name evidence="23" type="primary">VPS10</name>
    <name evidence="23" type="ORF">D7B24_000163</name>
</gene>
<evidence type="ECO:0000256" key="11">
    <source>
        <dbReference type="ARBA" id="ARBA00023170"/>
    </source>
</evidence>
<dbReference type="SUPFAM" id="SSF110296">
    <property type="entry name" value="Oligoxyloglucan reducing end-specific cellobiohydrolase"/>
    <property type="match status" value="2"/>
</dbReference>
<dbReference type="Pfam" id="PF15901">
    <property type="entry name" value="Sortilin_C"/>
    <property type="match status" value="2"/>
</dbReference>
<evidence type="ECO:0000313" key="24">
    <source>
        <dbReference type="Proteomes" id="UP000267145"/>
    </source>
</evidence>
<dbReference type="GeneID" id="39603852"/>
<evidence type="ECO:0000256" key="6">
    <source>
        <dbReference type="ARBA" id="ARBA00022737"/>
    </source>
</evidence>
<dbReference type="InterPro" id="IPR031777">
    <property type="entry name" value="Sortilin_C"/>
</dbReference>
<dbReference type="Gene3D" id="3.30.60.270">
    <property type="match status" value="2"/>
</dbReference>
<dbReference type="InterPro" id="IPR050310">
    <property type="entry name" value="VPS10-sortilin"/>
</dbReference>
<comment type="subcellular location">
    <subcellularLocation>
        <location evidence="1">Golgi apparatus</location>
        <location evidence="1">trans-Golgi network membrane</location>
        <topology evidence="1">Multi-pass membrane protein</topology>
    </subcellularLocation>
    <subcellularLocation>
        <location evidence="2">Prevacuolar compartment membrane</location>
        <topology evidence="2">Multi-pass membrane protein</topology>
    </subcellularLocation>
</comment>
<evidence type="ECO:0000256" key="18">
    <source>
        <dbReference type="ARBA" id="ARBA00032910"/>
    </source>
</evidence>
<evidence type="ECO:0000256" key="4">
    <source>
        <dbReference type="ARBA" id="ARBA00022448"/>
    </source>
</evidence>
<reference evidence="23 24" key="1">
    <citation type="submission" date="2018-10" db="EMBL/GenBank/DDBJ databases">
        <title>Genome sequence of Verticillium nonalfalfae VnAa140.</title>
        <authorList>
            <person name="Stajich J.E."/>
            <person name="Kasson M.T."/>
        </authorList>
    </citation>
    <scope>NUCLEOTIDE SEQUENCE [LARGE SCALE GENOMIC DNA]</scope>
    <source>
        <strain evidence="23 24">VnAa140</strain>
    </source>
</reference>
<dbReference type="EMBL" id="RBVV01000001">
    <property type="protein sequence ID" value="RNJ61307.1"/>
    <property type="molecule type" value="Genomic_DNA"/>
</dbReference>
<feature type="compositionally biased region" description="Acidic residues" evidence="19">
    <location>
        <begin position="1493"/>
        <end position="1510"/>
    </location>
</feature>
<accession>A0A3M9YL33</accession>
<evidence type="ECO:0000256" key="13">
    <source>
        <dbReference type="ARBA" id="ARBA00025569"/>
    </source>
</evidence>
<keyword evidence="5 20" id="KW-0812">Transmembrane</keyword>
<dbReference type="CDD" id="cd15482">
    <property type="entry name" value="Sialidase_non-viral"/>
    <property type="match status" value="1"/>
</dbReference>
<dbReference type="Gene3D" id="2.130.10.10">
    <property type="entry name" value="YVTN repeat-like/Quinoprotein amine dehydrogenase"/>
    <property type="match status" value="1"/>
</dbReference>
<evidence type="ECO:0000256" key="9">
    <source>
        <dbReference type="ARBA" id="ARBA00023034"/>
    </source>
</evidence>
<evidence type="ECO:0000256" key="19">
    <source>
        <dbReference type="SAM" id="MobiDB-lite"/>
    </source>
</evidence>
<dbReference type="GO" id="GO:0006896">
    <property type="term" value="P:Golgi to vacuole transport"/>
    <property type="evidence" value="ECO:0007669"/>
    <property type="project" value="TreeGrafter"/>
</dbReference>
<feature type="transmembrane region" description="Helical" evidence="20">
    <location>
        <begin position="1378"/>
        <end position="1399"/>
    </location>
</feature>
<keyword evidence="10 20" id="KW-0472">Membrane</keyword>
<evidence type="ECO:0000256" key="20">
    <source>
        <dbReference type="SAM" id="Phobius"/>
    </source>
</evidence>
<keyword evidence="11" id="KW-0675">Receptor</keyword>
<dbReference type="Proteomes" id="UP000267145">
    <property type="component" value="Unassembled WGS sequence"/>
</dbReference>
<evidence type="ECO:0000256" key="1">
    <source>
        <dbReference type="ARBA" id="ARBA00004166"/>
    </source>
</evidence>
<organism evidence="23 24">
    <name type="scientific">Verticillium nonalfalfae</name>
    <dbReference type="NCBI Taxonomy" id="1051616"/>
    <lineage>
        <taxon>Eukaryota</taxon>
        <taxon>Fungi</taxon>
        <taxon>Dikarya</taxon>
        <taxon>Ascomycota</taxon>
        <taxon>Pezizomycotina</taxon>
        <taxon>Sordariomycetes</taxon>
        <taxon>Hypocreomycetidae</taxon>
        <taxon>Glomerellales</taxon>
        <taxon>Plectosphaerellaceae</taxon>
        <taxon>Verticillium</taxon>
    </lineage>
</organism>
<feature type="region of interest" description="Disordered" evidence="19">
    <location>
        <begin position="1489"/>
        <end position="1510"/>
    </location>
</feature>
<evidence type="ECO:0000256" key="3">
    <source>
        <dbReference type="ARBA" id="ARBA00015369"/>
    </source>
</evidence>
<feature type="domain" description="VPS10" evidence="22">
    <location>
        <begin position="53"/>
        <end position="684"/>
    </location>
</feature>